<dbReference type="InterPro" id="IPR019734">
    <property type="entry name" value="TPR_rpt"/>
</dbReference>
<dbReference type="PANTHER" id="PTHR46630">
    <property type="entry name" value="TETRATRICOPEPTIDE REPEAT PROTEIN 29"/>
    <property type="match status" value="1"/>
</dbReference>
<dbReference type="Gene3D" id="1.10.10.10">
    <property type="entry name" value="Winged helix-like DNA-binding domain superfamily/Winged helix DNA-binding domain"/>
    <property type="match status" value="1"/>
</dbReference>
<dbReference type="SMART" id="SM00028">
    <property type="entry name" value="TPR"/>
    <property type="match status" value="5"/>
</dbReference>
<evidence type="ECO:0000256" key="1">
    <source>
        <dbReference type="ARBA" id="ARBA00004496"/>
    </source>
</evidence>
<evidence type="ECO:0000256" key="7">
    <source>
        <dbReference type="SAM" id="SignalP"/>
    </source>
</evidence>
<dbReference type="STRING" id="797419.SAMN05216556_1236"/>
<comment type="subcellular location">
    <subcellularLocation>
        <location evidence="1">Cytoplasm</location>
    </subcellularLocation>
</comment>
<name>A0A1M6M7Y3_9FLAO</name>
<dbReference type="InterPro" id="IPR036388">
    <property type="entry name" value="WH-like_DNA-bd_sf"/>
</dbReference>
<keyword evidence="6" id="KW-0472">Membrane</keyword>
<keyword evidence="9" id="KW-1185">Reference proteome</keyword>
<evidence type="ECO:0000256" key="3">
    <source>
        <dbReference type="ARBA" id="ARBA00022737"/>
    </source>
</evidence>
<keyword evidence="6" id="KW-1133">Transmembrane helix</keyword>
<feature type="signal peptide" evidence="7">
    <location>
        <begin position="1"/>
        <end position="24"/>
    </location>
</feature>
<dbReference type="SUPFAM" id="SSF46894">
    <property type="entry name" value="C-terminal effector domain of the bipartite response regulators"/>
    <property type="match status" value="1"/>
</dbReference>
<sequence length="552" mass="64320">MRIKRIYYAVPLLLALLLPFQLLAQTETQSDVIDRINLGVKYLSEKDHVKSIEELLEAKEAAVRNGWYSQAFNATLNIGTNYYLMLDYGEAFQYYLQAYEIAIKHLGARQQMAVFNNIGGLYIEEKEVQKSMESFFKAYEIAKKLDEDEQIGTYGINLALVLNRMGDLDLAEKYIEEALPLLKDKPNVLLLAKTAKAENLLLRNKFLQAEKLALEILPEINNLYLLKESVTVNDKITLLLIISKIYEQQNQYKTAQKYALLARDAQKDIEGRIAIYGSLANLYGNTNEFQKAMAYKDSVIIATDTLYSIKNSALFKSDKVKFQIQNYQHELLESKKTLKREKQFFYTLIICVVLFMGLLVWVYKNNSLKHKQRKKIIELELAKEKSDHLLVERQHREKEALVLLEKERLKNELDSKNRELTAKAMYLASKNELIEEVIQSLSINNQIATNTSLKNQINDLKKYLKKDTQWDSFFVHFEELNQGFLDRLKTKHPKLTTNDIRFITFLYMNLSYKEIASLLNITPQSCRKRKERISKKMEVPENLPLHSYLSRI</sequence>
<dbReference type="GO" id="GO:0005737">
    <property type="term" value="C:cytoplasm"/>
    <property type="evidence" value="ECO:0007669"/>
    <property type="project" value="UniProtKB-SubCell"/>
</dbReference>
<dbReference type="InterPro" id="IPR051476">
    <property type="entry name" value="Bac_ResReg_Asp_Phosphatase"/>
</dbReference>
<reference evidence="9" key="1">
    <citation type="submission" date="2016-11" db="EMBL/GenBank/DDBJ databases">
        <authorList>
            <person name="Varghese N."/>
            <person name="Submissions S."/>
        </authorList>
    </citation>
    <scope>NUCLEOTIDE SEQUENCE [LARGE SCALE GENOMIC DNA]</scope>
    <source>
        <strain evidence="9">DSM 26349</strain>
    </source>
</reference>
<feature type="chain" id="PRO_5009919452" evidence="7">
    <location>
        <begin position="25"/>
        <end position="552"/>
    </location>
</feature>
<dbReference type="RefSeq" id="WP_073220750.1">
    <property type="nucleotide sequence ID" value="NZ_FNNS01000023.1"/>
</dbReference>
<keyword evidence="4" id="KW-0802">TPR repeat</keyword>
<proteinExistence type="inferred from homology"/>
<accession>A0A1M6M7Y3</accession>
<keyword evidence="7" id="KW-0732">Signal</keyword>
<gene>
    <name evidence="8" type="ORF">SAMN04487908_1266</name>
</gene>
<keyword evidence="2" id="KW-0963">Cytoplasm</keyword>
<dbReference type="GO" id="GO:0003677">
    <property type="term" value="F:DNA binding"/>
    <property type="evidence" value="ECO:0007669"/>
    <property type="project" value="InterPro"/>
</dbReference>
<comment type="similarity">
    <text evidence="5">Belongs to the Rap family.</text>
</comment>
<keyword evidence="3" id="KW-0677">Repeat</keyword>
<dbReference type="SUPFAM" id="SSF48452">
    <property type="entry name" value="TPR-like"/>
    <property type="match status" value="2"/>
</dbReference>
<evidence type="ECO:0000256" key="6">
    <source>
        <dbReference type="SAM" id="Phobius"/>
    </source>
</evidence>
<dbReference type="EMBL" id="FQYV01000026">
    <property type="protein sequence ID" value="SHJ79578.1"/>
    <property type="molecule type" value="Genomic_DNA"/>
</dbReference>
<keyword evidence="6" id="KW-0812">Transmembrane</keyword>
<organism evidence="8 9">
    <name type="scientific">Aequorivita viscosa</name>
    <dbReference type="NCBI Taxonomy" id="797419"/>
    <lineage>
        <taxon>Bacteria</taxon>
        <taxon>Pseudomonadati</taxon>
        <taxon>Bacteroidota</taxon>
        <taxon>Flavobacteriia</taxon>
        <taxon>Flavobacteriales</taxon>
        <taxon>Flavobacteriaceae</taxon>
        <taxon>Aequorivita</taxon>
    </lineage>
</organism>
<evidence type="ECO:0000313" key="9">
    <source>
        <dbReference type="Proteomes" id="UP000184172"/>
    </source>
</evidence>
<dbReference type="GO" id="GO:0006355">
    <property type="term" value="P:regulation of DNA-templated transcription"/>
    <property type="evidence" value="ECO:0007669"/>
    <property type="project" value="InterPro"/>
</dbReference>
<feature type="transmembrane region" description="Helical" evidence="6">
    <location>
        <begin position="344"/>
        <end position="363"/>
    </location>
</feature>
<dbReference type="InterPro" id="IPR011990">
    <property type="entry name" value="TPR-like_helical_dom_sf"/>
</dbReference>
<evidence type="ECO:0000256" key="2">
    <source>
        <dbReference type="ARBA" id="ARBA00022490"/>
    </source>
</evidence>
<dbReference type="PANTHER" id="PTHR46630:SF1">
    <property type="entry name" value="TETRATRICOPEPTIDE REPEAT PROTEIN 29"/>
    <property type="match status" value="1"/>
</dbReference>
<evidence type="ECO:0000313" key="8">
    <source>
        <dbReference type="EMBL" id="SHJ79578.1"/>
    </source>
</evidence>
<dbReference type="Proteomes" id="UP000184172">
    <property type="component" value="Unassembled WGS sequence"/>
</dbReference>
<dbReference type="OrthoDB" id="614964at2"/>
<evidence type="ECO:0000256" key="5">
    <source>
        <dbReference type="ARBA" id="ARBA00038253"/>
    </source>
</evidence>
<dbReference type="InterPro" id="IPR016032">
    <property type="entry name" value="Sig_transdc_resp-reg_C-effctor"/>
</dbReference>
<dbReference type="AlphaFoldDB" id="A0A1M6M7Y3"/>
<evidence type="ECO:0000256" key="4">
    <source>
        <dbReference type="ARBA" id="ARBA00022803"/>
    </source>
</evidence>
<dbReference type="Gene3D" id="1.25.40.10">
    <property type="entry name" value="Tetratricopeptide repeat domain"/>
    <property type="match status" value="1"/>
</dbReference>
<protein>
    <submittedName>
        <fullName evidence="8">Tetratricopeptide repeat-containing protein</fullName>
    </submittedName>
</protein>
<dbReference type="Pfam" id="PF13181">
    <property type="entry name" value="TPR_8"/>
    <property type="match status" value="1"/>
</dbReference>